<feature type="transmembrane region" description="Helical" evidence="1">
    <location>
        <begin position="29"/>
        <end position="50"/>
    </location>
</feature>
<evidence type="ECO:0000313" key="3">
    <source>
        <dbReference type="Proteomes" id="UP000198724"/>
    </source>
</evidence>
<evidence type="ECO:0000256" key="1">
    <source>
        <dbReference type="SAM" id="Phobius"/>
    </source>
</evidence>
<evidence type="ECO:0000313" key="2">
    <source>
        <dbReference type="EMBL" id="SFG14321.1"/>
    </source>
</evidence>
<keyword evidence="1" id="KW-1133">Transmembrane helix</keyword>
<sequence>MKGFTLSIFTILSVLYCLRFGYIWTAYGHGGQLMGIPFALIMIGLTIWYVSANNEIKKEKVFYGALFYFLSLAFFSITIEIIRSTNPNHFELLYVEPEDIVNKIFMGLAAAGILATVLKFRQINKQEAVQ</sequence>
<protein>
    <submittedName>
        <fullName evidence="2">Uncharacterized protein</fullName>
    </submittedName>
</protein>
<feature type="transmembrane region" description="Helical" evidence="1">
    <location>
        <begin position="102"/>
        <end position="120"/>
    </location>
</feature>
<dbReference type="EMBL" id="FOOT01000001">
    <property type="protein sequence ID" value="SFG14321.1"/>
    <property type="molecule type" value="Genomic_DNA"/>
</dbReference>
<dbReference type="AlphaFoldDB" id="A0A1I2PLN3"/>
<name>A0A1I2PLN3_9BACT</name>
<keyword evidence="1" id="KW-0472">Membrane</keyword>
<dbReference type="Proteomes" id="UP000198724">
    <property type="component" value="Unassembled WGS sequence"/>
</dbReference>
<gene>
    <name evidence="2" type="ORF">SAMN05421739_1011017</name>
</gene>
<proteinExistence type="predicted"/>
<reference evidence="3" key="1">
    <citation type="submission" date="2016-10" db="EMBL/GenBank/DDBJ databases">
        <authorList>
            <person name="Varghese N."/>
            <person name="Submissions S."/>
        </authorList>
    </citation>
    <scope>NUCLEOTIDE SEQUENCE [LARGE SCALE GENOMIC DNA]</scope>
    <source>
        <strain evidence="3">LP51</strain>
    </source>
</reference>
<organism evidence="2 3">
    <name type="scientific">Pontibacter chinhatensis</name>
    <dbReference type="NCBI Taxonomy" id="1436961"/>
    <lineage>
        <taxon>Bacteria</taxon>
        <taxon>Pseudomonadati</taxon>
        <taxon>Bacteroidota</taxon>
        <taxon>Cytophagia</taxon>
        <taxon>Cytophagales</taxon>
        <taxon>Hymenobacteraceae</taxon>
        <taxon>Pontibacter</taxon>
    </lineage>
</organism>
<keyword evidence="3" id="KW-1185">Reference proteome</keyword>
<keyword evidence="1" id="KW-0812">Transmembrane</keyword>
<accession>A0A1I2PLN3</accession>
<feature type="transmembrane region" description="Helical" evidence="1">
    <location>
        <begin position="62"/>
        <end position="82"/>
    </location>
</feature>